<dbReference type="EMBL" id="MCFJ01000002">
    <property type="protein sequence ID" value="ORY70137.1"/>
    <property type="molecule type" value="Genomic_DNA"/>
</dbReference>
<evidence type="ECO:0000259" key="4">
    <source>
        <dbReference type="PROSITE" id="PS51279"/>
    </source>
</evidence>
<evidence type="ECO:0000256" key="2">
    <source>
        <dbReference type="ARBA" id="ARBA00019138"/>
    </source>
</evidence>
<comment type="caution">
    <text evidence="5">The sequence shown here is derived from an EMBL/GenBank/DDBJ whole genome shotgun (WGS) entry which is preliminary data.</text>
</comment>
<dbReference type="Proteomes" id="UP000193689">
    <property type="component" value="Unassembled WGS sequence"/>
</dbReference>
<feature type="compositionally biased region" description="Basic residues" evidence="3">
    <location>
        <begin position="78"/>
        <end position="90"/>
    </location>
</feature>
<keyword evidence="6" id="KW-1185">Reference proteome</keyword>
<evidence type="ECO:0000256" key="3">
    <source>
        <dbReference type="SAM" id="MobiDB-lite"/>
    </source>
</evidence>
<dbReference type="AlphaFoldDB" id="A0A1Y2EFF2"/>
<accession>A0A1Y2EFF2</accession>
<proteinExistence type="inferred from homology"/>
<dbReference type="InterPro" id="IPR027124">
    <property type="entry name" value="Swc5/CFDP1/2"/>
</dbReference>
<dbReference type="GeneID" id="63775634"/>
<evidence type="ECO:0000256" key="1">
    <source>
        <dbReference type="ARBA" id="ARBA00010465"/>
    </source>
</evidence>
<reference evidence="5 6" key="1">
    <citation type="submission" date="2016-07" db="EMBL/GenBank/DDBJ databases">
        <title>Pervasive Adenine N6-methylation of Active Genes in Fungi.</title>
        <authorList>
            <consortium name="DOE Joint Genome Institute"/>
            <person name="Mondo S.J."/>
            <person name="Dannebaum R.O."/>
            <person name="Kuo R.C."/>
            <person name="Labutti K."/>
            <person name="Haridas S."/>
            <person name="Kuo A."/>
            <person name="Salamov A."/>
            <person name="Ahrendt S.R."/>
            <person name="Lipzen A."/>
            <person name="Sullivan W."/>
            <person name="Andreopoulos W.B."/>
            <person name="Clum A."/>
            <person name="Lindquist E."/>
            <person name="Daum C."/>
            <person name="Ramamoorthy G.K."/>
            <person name="Gryganskyi A."/>
            <person name="Culley D."/>
            <person name="Magnuson J.K."/>
            <person name="James T.Y."/>
            <person name="O'Malley M.A."/>
            <person name="Stajich J.E."/>
            <person name="Spatafora J.W."/>
            <person name="Visel A."/>
            <person name="Grigoriev I.V."/>
        </authorList>
    </citation>
    <scope>NUCLEOTIDE SEQUENCE [LARGE SCALE GENOMIC DNA]</scope>
    <source>
        <strain evidence="5 6">CBS 129021</strain>
    </source>
</reference>
<feature type="region of interest" description="Disordered" evidence="3">
    <location>
        <begin position="139"/>
        <end position="184"/>
    </location>
</feature>
<feature type="compositionally biased region" description="Acidic residues" evidence="3">
    <location>
        <begin position="14"/>
        <end position="25"/>
    </location>
</feature>
<name>A0A1Y2EFF2_9PEZI</name>
<dbReference type="RefSeq" id="XP_040720087.1">
    <property type="nucleotide sequence ID" value="XM_040859422.1"/>
</dbReference>
<protein>
    <recommendedName>
        <fullName evidence="2">SWR1-complex protein 5</fullName>
    </recommendedName>
</protein>
<dbReference type="InParanoid" id="A0A1Y2EFF2"/>
<sequence length="341" mass="37284">MQPTRDMSLKPILDEEYASEEDSDFAPDAAPAETTSEASESEDGSEQPAPTAKRKRAADDDAADVGYENSGDEAIISKGKKRQKKAKRKHDVPGDDDEGGDGGLIKTRSMRAVGKQERKTAAVTGPITVDVNDIWAKMTAGPVVPPKASADKEKTRPDDSREPAVAKDREMDKSQLGKPGEAEPSVMIKIKRTYNFAGKIHIEEKMVPRGSAEAEVYLASLSGNPKEAADADGDAEPRKKPRKAFRSIFEPISEGLMRRADLNLGVAARLQMREQGKAKKLNVVEKSRMDWAGFVDKEGIKDDLELAGKSKESFASRQDFLARVEAKREDDARRARMAGRA</sequence>
<feature type="region of interest" description="Disordered" evidence="3">
    <location>
        <begin position="1"/>
        <end position="120"/>
    </location>
</feature>
<dbReference type="Pfam" id="PF07572">
    <property type="entry name" value="BCNT"/>
    <property type="match status" value="1"/>
</dbReference>
<feature type="domain" description="BCNT-C" evidence="4">
    <location>
        <begin position="263"/>
        <end position="341"/>
    </location>
</feature>
<feature type="compositionally biased region" description="Low complexity" evidence="3">
    <location>
        <begin position="26"/>
        <end position="38"/>
    </location>
</feature>
<dbReference type="FunCoup" id="A0A1Y2EFF2">
    <property type="interactions" value="438"/>
</dbReference>
<dbReference type="STRING" id="1141098.A0A1Y2EFF2"/>
<comment type="similarity">
    <text evidence="1">Belongs to the SWC5 family.</text>
</comment>
<evidence type="ECO:0000313" key="5">
    <source>
        <dbReference type="EMBL" id="ORY70137.1"/>
    </source>
</evidence>
<dbReference type="PANTHER" id="PTHR48407:SF1">
    <property type="entry name" value="CRANIOFACIAL DEVELOPMENT PROTEIN 1"/>
    <property type="match status" value="1"/>
</dbReference>
<feature type="compositionally biased region" description="Basic and acidic residues" evidence="3">
    <location>
        <begin position="149"/>
        <end position="175"/>
    </location>
</feature>
<dbReference type="InterPro" id="IPR011421">
    <property type="entry name" value="BCNT-C"/>
</dbReference>
<dbReference type="OrthoDB" id="445677at2759"/>
<dbReference type="GO" id="GO:0000812">
    <property type="term" value="C:Swr1 complex"/>
    <property type="evidence" value="ECO:0007669"/>
    <property type="project" value="TreeGrafter"/>
</dbReference>
<gene>
    <name evidence="5" type="ORF">BCR38DRAFT_421099</name>
</gene>
<dbReference type="PROSITE" id="PS51279">
    <property type="entry name" value="BCNT_C"/>
    <property type="match status" value="1"/>
</dbReference>
<dbReference type="PANTHER" id="PTHR48407">
    <property type="entry name" value="CRANIOFACIAL DEVELOPMENT PROTEIN 1"/>
    <property type="match status" value="1"/>
</dbReference>
<organism evidence="5 6">
    <name type="scientific">Pseudomassariella vexata</name>
    <dbReference type="NCBI Taxonomy" id="1141098"/>
    <lineage>
        <taxon>Eukaryota</taxon>
        <taxon>Fungi</taxon>
        <taxon>Dikarya</taxon>
        <taxon>Ascomycota</taxon>
        <taxon>Pezizomycotina</taxon>
        <taxon>Sordariomycetes</taxon>
        <taxon>Xylariomycetidae</taxon>
        <taxon>Amphisphaeriales</taxon>
        <taxon>Pseudomassariaceae</taxon>
        <taxon>Pseudomassariella</taxon>
    </lineage>
</organism>
<evidence type="ECO:0000313" key="6">
    <source>
        <dbReference type="Proteomes" id="UP000193689"/>
    </source>
</evidence>